<keyword evidence="3" id="KW-1133">Transmembrane helix</keyword>
<comment type="caution">
    <text evidence="4">The sequence shown here is derived from an EMBL/GenBank/DDBJ whole genome shotgun (WGS) entry which is preliminary data.</text>
</comment>
<proteinExistence type="predicted"/>
<feature type="region of interest" description="Disordered" evidence="2">
    <location>
        <begin position="66"/>
        <end position="100"/>
    </location>
</feature>
<organism evidence="4 5">
    <name type="scientific">Besnoitia besnoiti</name>
    <name type="common">Apicomplexan protozoan</name>
    <dbReference type="NCBI Taxonomy" id="94643"/>
    <lineage>
        <taxon>Eukaryota</taxon>
        <taxon>Sar</taxon>
        <taxon>Alveolata</taxon>
        <taxon>Apicomplexa</taxon>
        <taxon>Conoidasida</taxon>
        <taxon>Coccidia</taxon>
        <taxon>Eucoccidiorida</taxon>
        <taxon>Eimeriorina</taxon>
        <taxon>Sarcocystidae</taxon>
        <taxon>Besnoitia</taxon>
    </lineage>
</organism>
<accession>A0A2A9MLJ2</accession>
<reference evidence="4 5" key="1">
    <citation type="submission" date="2017-09" db="EMBL/GenBank/DDBJ databases">
        <title>Genome sequencing of Besnoitia besnoiti strain Bb-Ger1.</title>
        <authorList>
            <person name="Schares G."/>
            <person name="Venepally P."/>
            <person name="Lorenzi H.A."/>
        </authorList>
    </citation>
    <scope>NUCLEOTIDE SEQUENCE [LARGE SCALE GENOMIC DNA]</scope>
    <source>
        <strain evidence="4 5">Bb-Ger1</strain>
    </source>
</reference>
<feature type="coiled-coil region" evidence="1">
    <location>
        <begin position="156"/>
        <end position="183"/>
    </location>
</feature>
<sequence length="369" mass="41148">MLVMSPGEQGDEAMLPVMASELAARSDAEGRTRSSSLGSSYDRAGAVLMRKVGDPDGDAVSPEDLTVEENHGQTQDLSRTSRIKRTAPSKKHNQTEKASARRRRYAVGAVLATVAVLAGLYGLRRYRQMRPIADKQTRTQAFIYLIGRRNASHRLAEALKKHIDDVEDRIEYQNSQLRFLKDDWSDVAFDDAMEVKDALVDMLNFLVERQKLATERAIALTVAENIAANDVSHVDVSSVAQAMRMRAVEEGRLDEAKLQARDFRAGADKIRRHYAPGVMELEQGLKDAEANGQPTGPLQQALYDANSRALERVVDHYLGRVDRLLPHMMEVPEADRIHLYAEEAELRPTAYVVHAKESISQAGRTDAKM</sequence>
<dbReference type="AlphaFoldDB" id="A0A2A9MLJ2"/>
<evidence type="ECO:0000313" key="5">
    <source>
        <dbReference type="Proteomes" id="UP000224006"/>
    </source>
</evidence>
<evidence type="ECO:0000256" key="3">
    <source>
        <dbReference type="SAM" id="Phobius"/>
    </source>
</evidence>
<feature type="transmembrane region" description="Helical" evidence="3">
    <location>
        <begin position="105"/>
        <end position="123"/>
    </location>
</feature>
<keyword evidence="5" id="KW-1185">Reference proteome</keyword>
<dbReference type="RefSeq" id="XP_029220526.1">
    <property type="nucleotide sequence ID" value="XM_029363160.1"/>
</dbReference>
<evidence type="ECO:0000313" key="4">
    <source>
        <dbReference type="EMBL" id="PFH36517.1"/>
    </source>
</evidence>
<dbReference type="Proteomes" id="UP000224006">
    <property type="component" value="Chromosome III"/>
</dbReference>
<dbReference type="VEuPathDB" id="ToxoDB:BESB_047090"/>
<evidence type="ECO:0000256" key="2">
    <source>
        <dbReference type="SAM" id="MobiDB-lite"/>
    </source>
</evidence>
<dbReference type="KEGG" id="bbes:BESB_047090"/>
<dbReference type="GeneID" id="40309639"/>
<gene>
    <name evidence="4" type="ORF">BESB_047090</name>
</gene>
<keyword evidence="1" id="KW-0175">Coiled coil</keyword>
<keyword evidence="3" id="KW-0472">Membrane</keyword>
<evidence type="ECO:0008006" key="6">
    <source>
        <dbReference type="Google" id="ProtNLM"/>
    </source>
</evidence>
<evidence type="ECO:0000256" key="1">
    <source>
        <dbReference type="SAM" id="Coils"/>
    </source>
</evidence>
<name>A0A2A9MLJ2_BESBE</name>
<protein>
    <recommendedName>
        <fullName evidence="6">Transmembrane protein</fullName>
    </recommendedName>
</protein>
<keyword evidence="3" id="KW-0812">Transmembrane</keyword>
<feature type="compositionally biased region" description="Basic residues" evidence="2">
    <location>
        <begin position="81"/>
        <end position="92"/>
    </location>
</feature>
<dbReference type="EMBL" id="NWUJ01000003">
    <property type="protein sequence ID" value="PFH36517.1"/>
    <property type="molecule type" value="Genomic_DNA"/>
</dbReference>